<evidence type="ECO:0000256" key="9">
    <source>
        <dbReference type="ARBA" id="ARBA00022801"/>
    </source>
</evidence>
<evidence type="ECO:0000313" key="14">
    <source>
        <dbReference type="Proteomes" id="UP001430065"/>
    </source>
</evidence>
<dbReference type="InterPro" id="IPR029058">
    <property type="entry name" value="AB_hydrolase_fold"/>
</dbReference>
<feature type="signal peptide" evidence="11">
    <location>
        <begin position="1"/>
        <end position="29"/>
    </location>
</feature>
<comment type="subcellular location">
    <subcellularLocation>
        <location evidence="2">Cytoplasm</location>
    </subcellularLocation>
</comment>
<evidence type="ECO:0000256" key="2">
    <source>
        <dbReference type="ARBA" id="ARBA00004496"/>
    </source>
</evidence>
<reference evidence="13 14" key="1">
    <citation type="submission" date="2020-10" db="EMBL/GenBank/DDBJ databases">
        <title>Phylogeny of dyella-like bacteria.</title>
        <authorList>
            <person name="Fu J."/>
        </authorList>
    </citation>
    <scope>NUCLEOTIDE SEQUENCE [LARGE SCALE GENOMIC DNA]</scope>
    <source>
        <strain evidence="13 14">THG-B117</strain>
    </source>
</reference>
<evidence type="ECO:0000256" key="5">
    <source>
        <dbReference type="ARBA" id="ARBA00021843"/>
    </source>
</evidence>
<dbReference type="Pfam" id="PF00561">
    <property type="entry name" value="Abhydrolase_1"/>
    <property type="match status" value="1"/>
</dbReference>
<evidence type="ECO:0000256" key="11">
    <source>
        <dbReference type="SAM" id="SignalP"/>
    </source>
</evidence>
<dbReference type="SUPFAM" id="SSF53474">
    <property type="entry name" value="alpha/beta-Hydrolases"/>
    <property type="match status" value="1"/>
</dbReference>
<dbReference type="EC" id="3.4.11.5" evidence="4"/>
<organism evidence="13 14">
    <name type="scientific">Dyella kyungheensis</name>
    <dbReference type="NCBI Taxonomy" id="1242174"/>
    <lineage>
        <taxon>Bacteria</taxon>
        <taxon>Pseudomonadati</taxon>
        <taxon>Pseudomonadota</taxon>
        <taxon>Gammaproteobacteria</taxon>
        <taxon>Lysobacterales</taxon>
        <taxon>Rhodanobacteraceae</taxon>
        <taxon>Dyella</taxon>
    </lineage>
</organism>
<proteinExistence type="inferred from homology"/>
<evidence type="ECO:0000256" key="1">
    <source>
        <dbReference type="ARBA" id="ARBA00001585"/>
    </source>
</evidence>
<keyword evidence="14" id="KW-1185">Reference proteome</keyword>
<dbReference type="InterPro" id="IPR000073">
    <property type="entry name" value="AB_hydrolase_1"/>
</dbReference>
<name>A0ABS2JUZ4_9GAMM</name>
<accession>A0ABS2JUZ4</accession>
<evidence type="ECO:0000256" key="8">
    <source>
        <dbReference type="ARBA" id="ARBA00022670"/>
    </source>
</evidence>
<evidence type="ECO:0000256" key="4">
    <source>
        <dbReference type="ARBA" id="ARBA00012568"/>
    </source>
</evidence>
<dbReference type="EMBL" id="JADIKC010000005">
    <property type="protein sequence ID" value="MBM7122125.1"/>
    <property type="molecule type" value="Genomic_DNA"/>
</dbReference>
<dbReference type="PANTHER" id="PTHR43722">
    <property type="entry name" value="PROLINE IMINOPEPTIDASE"/>
    <property type="match status" value="1"/>
</dbReference>
<dbReference type="InterPro" id="IPR005944">
    <property type="entry name" value="Pro_iminopeptidase"/>
</dbReference>
<feature type="chain" id="PRO_5045637984" description="Proline iminopeptidase" evidence="11">
    <location>
        <begin position="30"/>
        <end position="381"/>
    </location>
</feature>
<evidence type="ECO:0000256" key="7">
    <source>
        <dbReference type="ARBA" id="ARBA00022490"/>
    </source>
</evidence>
<dbReference type="InterPro" id="IPR002410">
    <property type="entry name" value="Peptidase_S33"/>
</dbReference>
<protein>
    <recommendedName>
        <fullName evidence="5">Proline iminopeptidase</fullName>
        <ecNumber evidence="4">3.4.11.5</ecNumber>
    </recommendedName>
    <alternativeName>
        <fullName evidence="10">Prolyl aminopeptidase</fullName>
    </alternativeName>
</protein>
<keyword evidence="11" id="KW-0732">Signal</keyword>
<comment type="similarity">
    <text evidence="3">Belongs to the peptidase S33 family.</text>
</comment>
<comment type="caution">
    <text evidence="13">The sequence shown here is derived from an EMBL/GenBank/DDBJ whole genome shotgun (WGS) entry which is preliminary data.</text>
</comment>
<keyword evidence="8" id="KW-0645">Protease</keyword>
<evidence type="ECO:0000256" key="10">
    <source>
        <dbReference type="ARBA" id="ARBA00029605"/>
    </source>
</evidence>
<feature type="domain" description="AB hydrolase-1" evidence="12">
    <location>
        <begin position="84"/>
        <end position="357"/>
    </location>
</feature>
<evidence type="ECO:0000256" key="3">
    <source>
        <dbReference type="ARBA" id="ARBA00010088"/>
    </source>
</evidence>
<sequence length="381" mass="43288">MQRIKVSATWRAIVLTGLVGICFTSIALAQTDAAPRPRNRAEATEVVRGLRRIVTPNGIEEAKMLRIGGIDQYVTIRGRDRRNPVLLVLHGGPGYVETPMSWWYAHEWEEYFTVVEWDQRGAGRTYLDNDPKAVAPTMTPQRFNDDVDEMVQWLRKDLGKSKIFVIGHSWGSYLGEALAQRHPEWLYAYIGVGQAANVPESERRGWAFAMAAATAAHNEEAITELRAIAPYPKTPSPFKEMAVLHRWVDYYGGVMAYRHDQEDESHAGRLSPDYTDAQAPHIYDGNEFSELHLLSFVSTLDLSKHLDFKCPILMFEGRFDRTVNSDVAHEWFENIRAPQKRFVWFEHSGHEPMSEEPGKFTQSLINYARPLAEAAGDVAPE</sequence>
<keyword evidence="9 13" id="KW-0378">Hydrolase</keyword>
<keyword evidence="6" id="KW-0031">Aminopeptidase</keyword>
<evidence type="ECO:0000256" key="6">
    <source>
        <dbReference type="ARBA" id="ARBA00022438"/>
    </source>
</evidence>
<dbReference type="PANTHER" id="PTHR43722:SF1">
    <property type="entry name" value="PROLINE IMINOPEPTIDASE"/>
    <property type="match status" value="1"/>
</dbReference>
<dbReference type="Proteomes" id="UP001430065">
    <property type="component" value="Unassembled WGS sequence"/>
</dbReference>
<dbReference type="GO" id="GO:0016787">
    <property type="term" value="F:hydrolase activity"/>
    <property type="evidence" value="ECO:0007669"/>
    <property type="project" value="UniProtKB-KW"/>
</dbReference>
<keyword evidence="7" id="KW-0963">Cytoplasm</keyword>
<dbReference type="RefSeq" id="WP_204636557.1">
    <property type="nucleotide sequence ID" value="NZ_JADIKC010000005.1"/>
</dbReference>
<dbReference type="PRINTS" id="PR00793">
    <property type="entry name" value="PROAMNOPTASE"/>
</dbReference>
<evidence type="ECO:0000313" key="13">
    <source>
        <dbReference type="EMBL" id="MBM7122125.1"/>
    </source>
</evidence>
<dbReference type="Gene3D" id="3.40.50.1820">
    <property type="entry name" value="alpha/beta hydrolase"/>
    <property type="match status" value="1"/>
</dbReference>
<comment type="catalytic activity">
    <reaction evidence="1">
        <text>Release of N-terminal proline from a peptide.</text>
        <dbReference type="EC" id="3.4.11.5"/>
    </reaction>
</comment>
<gene>
    <name evidence="13" type="ORF">ISP20_13250</name>
</gene>
<evidence type="ECO:0000259" key="12">
    <source>
        <dbReference type="Pfam" id="PF00561"/>
    </source>
</evidence>